<dbReference type="EMBL" id="BAABLP010000001">
    <property type="protein sequence ID" value="GAA4734448.1"/>
    <property type="molecule type" value="Genomic_DNA"/>
</dbReference>
<sequence>MAPPEDDGWSPIATEWATRWGGFADPARRALLDAAAVGTGVRLLDAGCGSGELLRLAADRGAAVAGCDPSPAMLAVAGRSAPEADLRTGGLEALPWPDGAFDVVTAVNALHLADQGPALAEVRRVLAPGGLLALAGWAERSRNELGVLEAAVAAADGEPPAEDPEDRLPGGLEAVLAAGGFALVAADLVEATWTAVDDEALVAGVLLGEDVGTKGELGPAVVAAAAPFRSSDGVVRLRNHLRWAVGRR</sequence>
<dbReference type="Pfam" id="PF08241">
    <property type="entry name" value="Methyltransf_11"/>
    <property type="match status" value="1"/>
</dbReference>
<keyword evidence="3" id="KW-1185">Reference proteome</keyword>
<evidence type="ECO:0000313" key="3">
    <source>
        <dbReference type="Proteomes" id="UP001500121"/>
    </source>
</evidence>
<dbReference type="PANTHER" id="PTHR42912">
    <property type="entry name" value="METHYLTRANSFERASE"/>
    <property type="match status" value="1"/>
</dbReference>
<dbReference type="Gene3D" id="3.40.50.150">
    <property type="entry name" value="Vaccinia Virus protein VP39"/>
    <property type="match status" value="1"/>
</dbReference>
<gene>
    <name evidence="2" type="ORF">GCM10025783_00040</name>
</gene>
<comment type="caution">
    <text evidence="2">The sequence shown here is derived from an EMBL/GenBank/DDBJ whole genome shotgun (WGS) entry which is preliminary data.</text>
</comment>
<dbReference type="Proteomes" id="UP001500121">
    <property type="component" value="Unassembled WGS sequence"/>
</dbReference>
<dbReference type="InterPro" id="IPR013216">
    <property type="entry name" value="Methyltransf_11"/>
</dbReference>
<proteinExistence type="predicted"/>
<name>A0ABP8YNL6_9MICO</name>
<reference evidence="3" key="1">
    <citation type="journal article" date="2019" name="Int. J. Syst. Evol. Microbiol.">
        <title>The Global Catalogue of Microorganisms (GCM) 10K type strain sequencing project: providing services to taxonomists for standard genome sequencing and annotation.</title>
        <authorList>
            <consortium name="The Broad Institute Genomics Platform"/>
            <consortium name="The Broad Institute Genome Sequencing Center for Infectious Disease"/>
            <person name="Wu L."/>
            <person name="Ma J."/>
        </authorList>
    </citation>
    <scope>NUCLEOTIDE SEQUENCE [LARGE SCALE GENOMIC DNA]</scope>
    <source>
        <strain evidence="3">JCM 19015</strain>
    </source>
</reference>
<organism evidence="2 3">
    <name type="scientific">Amnibacterium soli</name>
    <dbReference type="NCBI Taxonomy" id="1282736"/>
    <lineage>
        <taxon>Bacteria</taxon>
        <taxon>Bacillati</taxon>
        <taxon>Actinomycetota</taxon>
        <taxon>Actinomycetes</taxon>
        <taxon>Micrococcales</taxon>
        <taxon>Microbacteriaceae</taxon>
        <taxon>Amnibacterium</taxon>
    </lineage>
</organism>
<protein>
    <recommendedName>
        <fullName evidence="1">Methyltransferase type 11 domain-containing protein</fullName>
    </recommendedName>
</protein>
<dbReference type="RefSeq" id="WP_345478826.1">
    <property type="nucleotide sequence ID" value="NZ_BAABLP010000001.1"/>
</dbReference>
<dbReference type="CDD" id="cd02440">
    <property type="entry name" value="AdoMet_MTases"/>
    <property type="match status" value="1"/>
</dbReference>
<dbReference type="InterPro" id="IPR050508">
    <property type="entry name" value="Methyltransf_Superfamily"/>
</dbReference>
<accession>A0ABP8YNL6</accession>
<dbReference type="SUPFAM" id="SSF53335">
    <property type="entry name" value="S-adenosyl-L-methionine-dependent methyltransferases"/>
    <property type="match status" value="1"/>
</dbReference>
<feature type="domain" description="Methyltransferase type 11" evidence="1">
    <location>
        <begin position="44"/>
        <end position="133"/>
    </location>
</feature>
<dbReference type="PANTHER" id="PTHR42912:SF93">
    <property type="entry name" value="N6-ADENOSINE-METHYLTRANSFERASE TMT1A"/>
    <property type="match status" value="1"/>
</dbReference>
<evidence type="ECO:0000313" key="2">
    <source>
        <dbReference type="EMBL" id="GAA4734448.1"/>
    </source>
</evidence>
<evidence type="ECO:0000259" key="1">
    <source>
        <dbReference type="Pfam" id="PF08241"/>
    </source>
</evidence>
<dbReference type="InterPro" id="IPR029063">
    <property type="entry name" value="SAM-dependent_MTases_sf"/>
</dbReference>